<dbReference type="SUPFAM" id="SSF53098">
    <property type="entry name" value="Ribonuclease H-like"/>
    <property type="match status" value="1"/>
</dbReference>
<dbReference type="PANTHER" id="PTHR33258:SF1">
    <property type="entry name" value="TRANSPOSASE INSL FOR INSERTION SEQUENCE ELEMENT IS186A-RELATED"/>
    <property type="match status" value="1"/>
</dbReference>
<evidence type="ECO:0000259" key="6">
    <source>
        <dbReference type="Pfam" id="PF14294"/>
    </source>
</evidence>
<evidence type="ECO:0000313" key="7">
    <source>
        <dbReference type="EMBL" id="MDQ0213949.1"/>
    </source>
</evidence>
<dbReference type="GO" id="GO:0006313">
    <property type="term" value="P:DNA transposition"/>
    <property type="evidence" value="ECO:0007669"/>
    <property type="project" value="InterPro"/>
</dbReference>
<evidence type="ECO:0000256" key="1">
    <source>
        <dbReference type="ARBA" id="ARBA00010075"/>
    </source>
</evidence>
<evidence type="ECO:0000313" key="8">
    <source>
        <dbReference type="Proteomes" id="UP001237207"/>
    </source>
</evidence>
<reference evidence="7" key="1">
    <citation type="submission" date="2023-07" db="EMBL/GenBank/DDBJ databases">
        <title>Genomic Encyclopedia of Type Strains, Phase IV (KMG-IV): sequencing the most valuable type-strain genomes for metagenomic binning, comparative biology and taxonomic classification.</title>
        <authorList>
            <person name="Goeker M."/>
        </authorList>
    </citation>
    <scope>NUCLEOTIDE SEQUENCE</scope>
    <source>
        <strain evidence="7">DSM 23947</strain>
    </source>
</reference>
<dbReference type="GO" id="GO:0003677">
    <property type="term" value="F:DNA binding"/>
    <property type="evidence" value="ECO:0007669"/>
    <property type="project" value="UniProtKB-KW"/>
</dbReference>
<evidence type="ECO:0000259" key="5">
    <source>
        <dbReference type="Pfam" id="PF01609"/>
    </source>
</evidence>
<evidence type="ECO:0000256" key="4">
    <source>
        <dbReference type="ARBA" id="ARBA00023172"/>
    </source>
</evidence>
<sequence>MDKITRKTSFEQWLSPISNNLFEERVKTHKLNYYTKKLHMNSFLKLLLYGQLHETESLRALSDCVFSEELQKATLLDSISFSQLGRRLNQIPTEFFQTIFLDLVTQIHTKTDFPTRRKMTTPLKIIDSSTLPLNLNNHKWAKFRKTKSGVKLHLRLVFMEKGCSYPDQSVLTNANKHDRSQLEILVDDKECMYVFDRGYLDYERFDHMTDEGYFFVSRLRKNAVVRNIETFSLPEDSSVLSDELVVIGTTQNRTENGFRLIKVLDTKGNQLHLLTNRFDLSADEIAELYKSRWAIELFFVRFVS</sequence>
<comment type="caution">
    <text evidence="7">The sequence shown here is derived from an EMBL/GenBank/DDBJ whole genome shotgun (WGS) entry which is preliminary data.</text>
</comment>
<keyword evidence="2" id="KW-0815">Transposition</keyword>
<dbReference type="InterPro" id="IPR012337">
    <property type="entry name" value="RNaseH-like_sf"/>
</dbReference>
<dbReference type="Pfam" id="PF14294">
    <property type="entry name" value="DUF4372"/>
    <property type="match status" value="1"/>
</dbReference>
<dbReference type="PANTHER" id="PTHR33258">
    <property type="entry name" value="TRANSPOSASE INSL FOR INSERTION SEQUENCE ELEMENT IS186A-RELATED"/>
    <property type="match status" value="1"/>
</dbReference>
<proteinExistence type="inferred from homology"/>
<gene>
    <name evidence="7" type="ORF">J2S13_000343</name>
</gene>
<organism evidence="7 8">
    <name type="scientific">Oikeobacillus pervagus</name>
    <dbReference type="NCBI Taxonomy" id="1325931"/>
    <lineage>
        <taxon>Bacteria</taxon>
        <taxon>Bacillati</taxon>
        <taxon>Bacillota</taxon>
        <taxon>Bacilli</taxon>
        <taxon>Bacillales</taxon>
        <taxon>Bacillaceae</taxon>
        <taxon>Oikeobacillus</taxon>
    </lineage>
</organism>
<dbReference type="EMBL" id="JAUSUC010000002">
    <property type="protein sequence ID" value="MDQ0213949.1"/>
    <property type="molecule type" value="Genomic_DNA"/>
</dbReference>
<evidence type="ECO:0000256" key="3">
    <source>
        <dbReference type="ARBA" id="ARBA00023125"/>
    </source>
</evidence>
<name>A0AAJ1SWK6_9BACI</name>
<dbReference type="InterPro" id="IPR047952">
    <property type="entry name" value="Transpos_IS4"/>
</dbReference>
<keyword evidence="3" id="KW-0238">DNA-binding</keyword>
<feature type="domain" description="DUF4372" evidence="6">
    <location>
        <begin position="6"/>
        <end position="65"/>
    </location>
</feature>
<dbReference type="InterPro" id="IPR025399">
    <property type="entry name" value="DUF4372"/>
</dbReference>
<dbReference type="InterPro" id="IPR002559">
    <property type="entry name" value="Transposase_11"/>
</dbReference>
<accession>A0AAJ1SWK6</accession>
<dbReference type="NCBIfam" id="NF033592">
    <property type="entry name" value="transpos_IS4_1"/>
    <property type="match status" value="1"/>
</dbReference>
<dbReference type="Proteomes" id="UP001237207">
    <property type="component" value="Unassembled WGS sequence"/>
</dbReference>
<dbReference type="GO" id="GO:0004803">
    <property type="term" value="F:transposase activity"/>
    <property type="evidence" value="ECO:0007669"/>
    <property type="project" value="InterPro"/>
</dbReference>
<comment type="similarity">
    <text evidence="1">Belongs to the transposase 11 family.</text>
</comment>
<dbReference type="AlphaFoldDB" id="A0AAJ1SWK6"/>
<evidence type="ECO:0000256" key="2">
    <source>
        <dbReference type="ARBA" id="ARBA00022578"/>
    </source>
</evidence>
<keyword evidence="4" id="KW-0233">DNA recombination</keyword>
<feature type="domain" description="Transposase IS4-like" evidence="5">
    <location>
        <begin position="123"/>
        <end position="299"/>
    </location>
</feature>
<keyword evidence="8" id="KW-1185">Reference proteome</keyword>
<protein>
    <submittedName>
        <fullName evidence="7">IS4 transposase</fullName>
    </submittedName>
</protein>
<dbReference type="Pfam" id="PF01609">
    <property type="entry name" value="DDE_Tnp_1"/>
    <property type="match status" value="1"/>
</dbReference>